<evidence type="ECO:0000256" key="12">
    <source>
        <dbReference type="SAM" id="MobiDB-lite"/>
    </source>
</evidence>
<dbReference type="GO" id="GO:0003712">
    <property type="term" value="F:transcription coregulator activity"/>
    <property type="evidence" value="ECO:0007669"/>
    <property type="project" value="InterPro"/>
</dbReference>
<name>A0A224YT12_9ACAR</name>
<keyword evidence="7 10" id="KW-0804">Transcription</keyword>
<dbReference type="EMBL" id="GFPF01009612">
    <property type="protein sequence ID" value="MAA20758.1"/>
    <property type="molecule type" value="Transcribed_RNA"/>
</dbReference>
<dbReference type="PANTHER" id="PTHR31804">
    <property type="entry name" value="MEDIATOR OF RNA POLYMERASE II TRANSCRIPTION SUBUNIT 15"/>
    <property type="match status" value="1"/>
</dbReference>
<dbReference type="Gene3D" id="1.10.246.20">
    <property type="entry name" value="Coactivator CBP, KIX domain"/>
    <property type="match status" value="1"/>
</dbReference>
<keyword evidence="8 10" id="KW-0539">Nucleus</keyword>
<evidence type="ECO:0000256" key="9">
    <source>
        <dbReference type="ARBA" id="ARBA00032016"/>
    </source>
</evidence>
<reference evidence="14" key="1">
    <citation type="journal article" date="2017" name="Parasit. Vectors">
        <title>Sialotranscriptomics of Rhipicephalus zambeziensis reveals intricate expression profiles of secretory proteins and suggests tight temporal transcriptional regulation during blood-feeding.</title>
        <authorList>
            <person name="de Castro M.H."/>
            <person name="de Klerk D."/>
            <person name="Pienaar R."/>
            <person name="Rees D.J.G."/>
            <person name="Mans B.J."/>
        </authorList>
    </citation>
    <scope>NUCLEOTIDE SEQUENCE</scope>
    <source>
        <tissue evidence="14">Salivary glands</tissue>
    </source>
</reference>
<evidence type="ECO:0000313" key="14">
    <source>
        <dbReference type="EMBL" id="MAA20758.1"/>
    </source>
</evidence>
<dbReference type="GO" id="GO:0005634">
    <property type="term" value="C:nucleus"/>
    <property type="evidence" value="ECO:0007669"/>
    <property type="project" value="UniProtKB-SubCell"/>
</dbReference>
<comment type="similarity">
    <text evidence="2 10">Belongs to the Mediator complex subunit 15 family.</text>
</comment>
<dbReference type="SUPFAM" id="SSF47040">
    <property type="entry name" value="Kix domain of CBP (creb binding protein)"/>
    <property type="match status" value="1"/>
</dbReference>
<proteinExistence type="inferred from homology"/>
<evidence type="ECO:0000256" key="5">
    <source>
        <dbReference type="ARBA" id="ARBA00023015"/>
    </source>
</evidence>
<feature type="compositionally biased region" description="Polar residues" evidence="12">
    <location>
        <begin position="192"/>
        <end position="205"/>
    </location>
</feature>
<dbReference type="FunFam" id="1.10.246.20:FF:000002">
    <property type="entry name" value="Mediator of RNA polymerase II transcription subunit 15"/>
    <property type="match status" value="1"/>
</dbReference>
<keyword evidence="6 10" id="KW-0010">Activator</keyword>
<evidence type="ECO:0000256" key="8">
    <source>
        <dbReference type="ARBA" id="ARBA00023242"/>
    </source>
</evidence>
<accession>A0A224YT12</accession>
<dbReference type="InterPro" id="IPR036529">
    <property type="entry name" value="KIX_dom_sf"/>
</dbReference>
<dbReference type="PANTHER" id="PTHR31804:SF3">
    <property type="entry name" value="MEDIATOR OF RNA POLYMERASE II TRANSCRIPTION SUBUNIT 15"/>
    <property type="match status" value="1"/>
</dbReference>
<comment type="function">
    <text evidence="10">Component of the Mediator complex, a coactivator involved in the regulated transcription of nearly all RNA polymerase II-dependent genes. Mediator functions as a bridge to convey information from gene-specific regulatory proteins to the basal RNA polymerase II transcription machinery. Mediator is recruited to promoters by direct interactions with regulatory proteins and serves as a scaffold for the assembly of a functional preinitiation complex with RNA polymerase II and the general transcription factors.</text>
</comment>
<evidence type="ECO:0000256" key="3">
    <source>
        <dbReference type="ARBA" id="ARBA00011837"/>
    </source>
</evidence>
<comment type="subcellular location">
    <subcellularLocation>
        <location evidence="1 10">Nucleus</location>
    </subcellularLocation>
</comment>
<evidence type="ECO:0000256" key="2">
    <source>
        <dbReference type="ARBA" id="ARBA00009807"/>
    </source>
</evidence>
<keyword evidence="11" id="KW-0175">Coiled coil</keyword>
<evidence type="ECO:0000256" key="6">
    <source>
        <dbReference type="ARBA" id="ARBA00023159"/>
    </source>
</evidence>
<dbReference type="AlphaFoldDB" id="A0A224YT12"/>
<feature type="region of interest" description="Disordered" evidence="12">
    <location>
        <begin position="165"/>
        <end position="214"/>
    </location>
</feature>
<evidence type="ECO:0000259" key="13">
    <source>
        <dbReference type="Pfam" id="PF09606"/>
    </source>
</evidence>
<gene>
    <name evidence="10" type="primary">MED15</name>
</gene>
<evidence type="ECO:0000256" key="7">
    <source>
        <dbReference type="ARBA" id="ARBA00023163"/>
    </source>
</evidence>
<protein>
    <recommendedName>
        <fullName evidence="4 10">Mediator of RNA polymerase II transcription subunit 15</fullName>
    </recommendedName>
    <alternativeName>
        <fullName evidence="9 10">Mediator complex subunit 15</fullName>
    </alternativeName>
</protein>
<comment type="subunit">
    <text evidence="3 10">Component of the Mediator complex.</text>
</comment>
<evidence type="ECO:0000256" key="11">
    <source>
        <dbReference type="SAM" id="Coils"/>
    </source>
</evidence>
<feature type="coiled-coil region" evidence="11">
    <location>
        <begin position="215"/>
        <end position="280"/>
    </location>
</feature>
<evidence type="ECO:0000256" key="1">
    <source>
        <dbReference type="ARBA" id="ARBA00004123"/>
    </source>
</evidence>
<evidence type="ECO:0000256" key="10">
    <source>
        <dbReference type="RuleBase" id="RU364148"/>
    </source>
</evidence>
<sequence length="280" mass="31582">MAENAQADQSWRTQPFRQNVRGKIEEAIRQAANPPFRSATEMENHVFQKARSKDEYLSYVARLIIHVREMSNSRKASVSALTDELHRVGAVASYMPLRLDNPFDSDRARHKPTYNRSCAPAVAPLLAPMEAVPVTELPGSNRAENLASPADTTRDLDLFDLDVPNAPANQVFSDPAPMQEATSVEQSRKSPNHTSSAPAETTCTGRKTARAPELEEELKARLEAVAEERKHRRKEHLFRMRMMRAEAKERKAINAQKLKNAEAKSHLLKLKAELLRKQQQ</sequence>
<keyword evidence="5 10" id="KW-0805">Transcription regulation</keyword>
<organism evidence="14">
    <name type="scientific">Rhipicephalus zambeziensis</name>
    <dbReference type="NCBI Taxonomy" id="60191"/>
    <lineage>
        <taxon>Eukaryota</taxon>
        <taxon>Metazoa</taxon>
        <taxon>Ecdysozoa</taxon>
        <taxon>Arthropoda</taxon>
        <taxon>Chelicerata</taxon>
        <taxon>Arachnida</taxon>
        <taxon>Acari</taxon>
        <taxon>Parasitiformes</taxon>
        <taxon>Ixodida</taxon>
        <taxon>Ixodoidea</taxon>
        <taxon>Ixodidae</taxon>
        <taxon>Rhipicephalinae</taxon>
        <taxon>Rhipicephalus</taxon>
        <taxon>Rhipicephalus</taxon>
    </lineage>
</organism>
<evidence type="ECO:0000256" key="4">
    <source>
        <dbReference type="ARBA" id="ARBA00019613"/>
    </source>
</evidence>
<dbReference type="Pfam" id="PF09606">
    <property type="entry name" value="Med15_N"/>
    <property type="match status" value="1"/>
</dbReference>
<dbReference type="GO" id="GO:0006355">
    <property type="term" value="P:regulation of DNA-templated transcription"/>
    <property type="evidence" value="ECO:0007669"/>
    <property type="project" value="InterPro"/>
</dbReference>
<feature type="domain" description="Mediator of RNA polymerase II transcription subunit 15 N-terminal" evidence="13">
    <location>
        <begin position="8"/>
        <end position="76"/>
    </location>
</feature>
<dbReference type="InterPro" id="IPR019087">
    <property type="entry name" value="Med15_N"/>
</dbReference>